<dbReference type="Proteomes" id="UP000438429">
    <property type="component" value="Unassembled WGS sequence"/>
</dbReference>
<feature type="non-terminal residue" evidence="2">
    <location>
        <position position="1"/>
    </location>
</feature>
<dbReference type="EMBL" id="VEVO01000011">
    <property type="protein sequence ID" value="KAF0035317.1"/>
    <property type="molecule type" value="Genomic_DNA"/>
</dbReference>
<evidence type="ECO:0000256" key="1">
    <source>
        <dbReference type="SAM" id="MobiDB-lite"/>
    </source>
</evidence>
<name>A0A6A4SPW6_SCOMX</name>
<feature type="region of interest" description="Disordered" evidence="1">
    <location>
        <begin position="41"/>
        <end position="62"/>
    </location>
</feature>
<proteinExistence type="predicted"/>
<reference evidence="2 3" key="1">
    <citation type="submission" date="2019-06" db="EMBL/GenBank/DDBJ databases">
        <title>Draft genomes of female and male turbot (Scophthalmus maximus).</title>
        <authorList>
            <person name="Xu H."/>
            <person name="Xu X.-W."/>
            <person name="Shao C."/>
            <person name="Chen S."/>
        </authorList>
    </citation>
    <scope>NUCLEOTIDE SEQUENCE [LARGE SCALE GENOMIC DNA]</scope>
    <source>
        <strain evidence="2">Ysfricsl-2016a</strain>
        <tissue evidence="2">Blood</tissue>
    </source>
</reference>
<comment type="caution">
    <text evidence="2">The sequence shown here is derived from an EMBL/GenBank/DDBJ whole genome shotgun (WGS) entry which is preliminary data.</text>
</comment>
<sequence length="103" mass="11771">SGDPWLQIPFKLHFPDLFSPLNSTCIKCKDTDPEINPYTVEGQTASLEKASVSHDDREQETKRLDARCSFRATPHPSLRPDVVLFKSQRSKYDALLPDKRDIN</sequence>
<evidence type="ECO:0000313" key="2">
    <source>
        <dbReference type="EMBL" id="KAF0035317.1"/>
    </source>
</evidence>
<protein>
    <submittedName>
        <fullName evidence="2">Uncharacterized protein</fullName>
    </submittedName>
</protein>
<organism evidence="2 3">
    <name type="scientific">Scophthalmus maximus</name>
    <name type="common">Turbot</name>
    <name type="synonym">Psetta maxima</name>
    <dbReference type="NCBI Taxonomy" id="52904"/>
    <lineage>
        <taxon>Eukaryota</taxon>
        <taxon>Metazoa</taxon>
        <taxon>Chordata</taxon>
        <taxon>Craniata</taxon>
        <taxon>Vertebrata</taxon>
        <taxon>Euteleostomi</taxon>
        <taxon>Actinopterygii</taxon>
        <taxon>Neopterygii</taxon>
        <taxon>Teleostei</taxon>
        <taxon>Neoteleostei</taxon>
        <taxon>Acanthomorphata</taxon>
        <taxon>Carangaria</taxon>
        <taxon>Pleuronectiformes</taxon>
        <taxon>Pleuronectoidei</taxon>
        <taxon>Scophthalmidae</taxon>
        <taxon>Scophthalmus</taxon>
    </lineage>
</organism>
<evidence type="ECO:0000313" key="3">
    <source>
        <dbReference type="Proteomes" id="UP000438429"/>
    </source>
</evidence>
<accession>A0A6A4SPW6</accession>
<gene>
    <name evidence="2" type="ORF">F2P81_013075</name>
</gene>
<feature type="compositionally biased region" description="Basic and acidic residues" evidence="1">
    <location>
        <begin position="51"/>
        <end position="62"/>
    </location>
</feature>
<dbReference type="AlphaFoldDB" id="A0A6A4SPW6"/>